<dbReference type="PANTHER" id="PTHR30346">
    <property type="entry name" value="TRANSCRIPTIONAL DUAL REGULATOR HCAR-RELATED"/>
    <property type="match status" value="1"/>
</dbReference>
<dbReference type="SUPFAM" id="SSF53850">
    <property type="entry name" value="Periplasmic binding protein-like II"/>
    <property type="match status" value="1"/>
</dbReference>
<reference evidence="6 7" key="1">
    <citation type="journal article" date="2018" name="Int. J. Syst. Evol. Microbiol.">
        <title>Micromonospora globbae sp. nov., an endophytic actinomycete isolated from roots of Globba winitii C. H. Wright.</title>
        <authorList>
            <person name="Kuncharoen N."/>
            <person name="Pittayakhajonwut P."/>
            <person name="Tanasupawat S."/>
        </authorList>
    </citation>
    <scope>NUCLEOTIDE SEQUENCE [LARGE SCALE GENOMIC DNA]</scope>
    <source>
        <strain evidence="6 7">WPS1-2</strain>
    </source>
</reference>
<protein>
    <submittedName>
        <fullName evidence="6">LysR family transcriptional regulator</fullName>
    </submittedName>
</protein>
<dbReference type="InterPro" id="IPR036390">
    <property type="entry name" value="WH_DNA-bd_sf"/>
</dbReference>
<evidence type="ECO:0000256" key="1">
    <source>
        <dbReference type="ARBA" id="ARBA00009437"/>
    </source>
</evidence>
<evidence type="ECO:0000313" key="6">
    <source>
        <dbReference type="EMBL" id="RKF29049.1"/>
    </source>
</evidence>
<proteinExistence type="inferred from homology"/>
<dbReference type="EMBL" id="RAQQ01000001">
    <property type="protein sequence ID" value="RKF29049.1"/>
    <property type="molecule type" value="Genomic_DNA"/>
</dbReference>
<evidence type="ECO:0000256" key="2">
    <source>
        <dbReference type="ARBA" id="ARBA00023015"/>
    </source>
</evidence>
<dbReference type="PROSITE" id="PS50931">
    <property type="entry name" value="HTH_LYSR"/>
    <property type="match status" value="1"/>
</dbReference>
<dbReference type="Gene3D" id="1.10.10.10">
    <property type="entry name" value="Winged helix-like DNA-binding domain superfamily/Winged helix DNA-binding domain"/>
    <property type="match status" value="1"/>
</dbReference>
<comment type="similarity">
    <text evidence="1">Belongs to the LysR transcriptional regulatory family.</text>
</comment>
<dbReference type="SUPFAM" id="SSF46785">
    <property type="entry name" value="Winged helix' DNA-binding domain"/>
    <property type="match status" value="1"/>
</dbReference>
<sequence>MQIEALDVLRTVVRHGSITGAARELRYTQSAVSRQIAALEAEFGVVLFDRLPRGVALTEEGRRLLPHVEAVLDRLTTARRELDALRGLGGGRLRVGAFPTAVAALVPRALAAFRAAHPQVGLSLVEGRTPALLERLLAGDADVAVVSAPPDQPLDAERFDLHHLLDERLLVAVPRRHPLAGRDTVRLAELAGECFIAGSADGADPLMRAAMPPGFRPRIDIVSADWTGKLGCVAAGLGVALVPALAVRAAPADLALLRLHPDDAPARRVYAATVAHRHRAPAAAALLPVLTKVATTL</sequence>
<dbReference type="PANTHER" id="PTHR30346:SF29">
    <property type="entry name" value="LYSR SUBSTRATE-BINDING"/>
    <property type="match status" value="1"/>
</dbReference>
<evidence type="ECO:0000256" key="3">
    <source>
        <dbReference type="ARBA" id="ARBA00023125"/>
    </source>
</evidence>
<dbReference type="Pfam" id="PF00126">
    <property type="entry name" value="HTH_1"/>
    <property type="match status" value="1"/>
</dbReference>
<dbReference type="OrthoDB" id="3286335at2"/>
<dbReference type="InterPro" id="IPR000847">
    <property type="entry name" value="LysR_HTH_N"/>
</dbReference>
<dbReference type="Proteomes" id="UP000285744">
    <property type="component" value="Unassembled WGS sequence"/>
</dbReference>
<dbReference type="AlphaFoldDB" id="A0A420F7Z5"/>
<dbReference type="FunFam" id="1.10.10.10:FF:000001">
    <property type="entry name" value="LysR family transcriptional regulator"/>
    <property type="match status" value="1"/>
</dbReference>
<accession>A0A420F7Z5</accession>
<organism evidence="6 7">
    <name type="scientific">Micromonospora globbae</name>
    <dbReference type="NCBI Taxonomy" id="1894969"/>
    <lineage>
        <taxon>Bacteria</taxon>
        <taxon>Bacillati</taxon>
        <taxon>Actinomycetota</taxon>
        <taxon>Actinomycetes</taxon>
        <taxon>Micromonosporales</taxon>
        <taxon>Micromonosporaceae</taxon>
        <taxon>Micromonospora</taxon>
    </lineage>
</organism>
<dbReference type="GO" id="GO:0003700">
    <property type="term" value="F:DNA-binding transcription factor activity"/>
    <property type="evidence" value="ECO:0007669"/>
    <property type="project" value="InterPro"/>
</dbReference>
<name>A0A420F7Z5_9ACTN</name>
<dbReference type="Pfam" id="PF03466">
    <property type="entry name" value="LysR_substrate"/>
    <property type="match status" value="1"/>
</dbReference>
<evidence type="ECO:0000259" key="5">
    <source>
        <dbReference type="PROSITE" id="PS50931"/>
    </source>
</evidence>
<gene>
    <name evidence="6" type="ORF">D7I43_00205</name>
</gene>
<evidence type="ECO:0000313" key="7">
    <source>
        <dbReference type="Proteomes" id="UP000285744"/>
    </source>
</evidence>
<comment type="caution">
    <text evidence="6">The sequence shown here is derived from an EMBL/GenBank/DDBJ whole genome shotgun (WGS) entry which is preliminary data.</text>
</comment>
<dbReference type="GO" id="GO:0032993">
    <property type="term" value="C:protein-DNA complex"/>
    <property type="evidence" value="ECO:0007669"/>
    <property type="project" value="TreeGrafter"/>
</dbReference>
<keyword evidence="3" id="KW-0238">DNA-binding</keyword>
<dbReference type="Gene3D" id="3.40.190.10">
    <property type="entry name" value="Periplasmic binding protein-like II"/>
    <property type="match status" value="2"/>
</dbReference>
<keyword evidence="2" id="KW-0805">Transcription regulation</keyword>
<feature type="domain" description="HTH lysR-type" evidence="5">
    <location>
        <begin position="1"/>
        <end position="58"/>
    </location>
</feature>
<dbReference type="RefSeq" id="WP_120326288.1">
    <property type="nucleotide sequence ID" value="NZ_JBFANR010000043.1"/>
</dbReference>
<keyword evidence="4" id="KW-0804">Transcription</keyword>
<dbReference type="InterPro" id="IPR036388">
    <property type="entry name" value="WH-like_DNA-bd_sf"/>
</dbReference>
<dbReference type="PRINTS" id="PR00039">
    <property type="entry name" value="HTHLYSR"/>
</dbReference>
<dbReference type="GO" id="GO:0003677">
    <property type="term" value="F:DNA binding"/>
    <property type="evidence" value="ECO:0007669"/>
    <property type="project" value="UniProtKB-KW"/>
</dbReference>
<evidence type="ECO:0000256" key="4">
    <source>
        <dbReference type="ARBA" id="ARBA00023163"/>
    </source>
</evidence>
<dbReference type="InterPro" id="IPR005119">
    <property type="entry name" value="LysR_subst-bd"/>
</dbReference>